<dbReference type="Gene3D" id="2.40.160.20">
    <property type="match status" value="1"/>
</dbReference>
<dbReference type="SUPFAM" id="SSF56925">
    <property type="entry name" value="OMPA-like"/>
    <property type="match status" value="1"/>
</dbReference>
<reference evidence="3 4" key="1">
    <citation type="submission" date="2015-07" db="EMBL/GenBank/DDBJ databases">
        <authorList>
            <consortium name="Pathogen Informatics"/>
        </authorList>
    </citation>
    <scope>NUCLEOTIDE SEQUENCE [LARGE SCALE GENOMIC DNA]</scope>
    <source>
        <strain evidence="3 4">A325</strain>
    </source>
</reference>
<dbReference type="EMBL" id="CWQJ01000009">
    <property type="protein sequence ID" value="CSC08143.1"/>
    <property type="molecule type" value="Genomic_DNA"/>
</dbReference>
<feature type="domain" description="Outer membrane protein beta-barrel" evidence="2">
    <location>
        <begin position="19"/>
        <end position="214"/>
    </location>
</feature>
<keyword evidence="1" id="KW-0732">Signal</keyword>
<evidence type="ECO:0000256" key="1">
    <source>
        <dbReference type="ARBA" id="ARBA00022729"/>
    </source>
</evidence>
<evidence type="ECO:0000313" key="4">
    <source>
        <dbReference type="Proteomes" id="UP000046067"/>
    </source>
</evidence>
<accession>A0A655X961</accession>
<evidence type="ECO:0000259" key="2">
    <source>
        <dbReference type="Pfam" id="PF13505"/>
    </source>
</evidence>
<protein>
    <submittedName>
        <fullName evidence="3">Accessory colonization factor AcfA</fullName>
    </submittedName>
</protein>
<evidence type="ECO:0000313" key="3">
    <source>
        <dbReference type="EMBL" id="CSC08143.1"/>
    </source>
</evidence>
<organism evidence="3 4">
    <name type="scientific">Vibrio cholerae</name>
    <dbReference type="NCBI Taxonomy" id="666"/>
    <lineage>
        <taxon>Bacteria</taxon>
        <taxon>Pseudomonadati</taxon>
        <taxon>Pseudomonadota</taxon>
        <taxon>Gammaproteobacteria</taxon>
        <taxon>Vibrionales</taxon>
        <taxon>Vibrionaceae</taxon>
        <taxon>Vibrio</taxon>
    </lineage>
</organism>
<dbReference type="AlphaFoldDB" id="A0A655X961"/>
<dbReference type="Proteomes" id="UP000046067">
    <property type="component" value="Unassembled WGS sequence"/>
</dbReference>
<dbReference type="Pfam" id="PF13505">
    <property type="entry name" value="OMP_b-brl"/>
    <property type="match status" value="1"/>
</dbReference>
<proteinExistence type="predicted"/>
<dbReference type="NCBIfam" id="NF033908">
    <property type="entry name" value="AcfA_fam_omp"/>
    <property type="match status" value="1"/>
</dbReference>
<name>A0A655X961_VIBCL</name>
<dbReference type="RefSeq" id="WP_053033562.1">
    <property type="nucleotide sequence ID" value="NZ_CWSO01000001.1"/>
</dbReference>
<sequence length="217" mass="25366">MKRIILFFLSLISYCAYSNTYIGIEYGYGAVNHDYKVNYIQDGVSLDPDISDGKVSLFGGYQFTEQFSLEFGYSFFKFEDDYSRTIGTISDSGRDYIHEREWDARVNADQFYIAPAFSFYFDGQKKWKANIKTGVTYTQYHSKSMSYEQYEYILNDDVEFMINRHSNERKNNEIGFLIGTGVDYNIYDNLWLGLSISYQIDEFSDSTLAGVSAYYRF</sequence>
<dbReference type="InterPro" id="IPR011250">
    <property type="entry name" value="OMP/PagP_B-barrel"/>
</dbReference>
<dbReference type="InterPro" id="IPR027385">
    <property type="entry name" value="Beta-barrel_OMP"/>
</dbReference>
<gene>
    <name evidence="3" type="ORF">ERS013201_01721</name>
</gene>